<gene>
    <name evidence="2" type="ORF">NDU88_010089</name>
</gene>
<sequence>MWIRRKRPFQSLQLFLMCTNIVLQLTTYPCVKMTDWVPFEEEEYGRYDEDGQFLGDGLSEAINASVQQSVNKALEVSVPQQISQALLVVLKPFTQQL</sequence>
<reference evidence="2" key="1">
    <citation type="journal article" date="2022" name="bioRxiv">
        <title>Sequencing and chromosome-scale assembly of the giantPleurodeles waltlgenome.</title>
        <authorList>
            <person name="Brown T."/>
            <person name="Elewa A."/>
            <person name="Iarovenko S."/>
            <person name="Subramanian E."/>
            <person name="Araus A.J."/>
            <person name="Petzold A."/>
            <person name="Susuki M."/>
            <person name="Suzuki K.-i.T."/>
            <person name="Hayashi T."/>
            <person name="Toyoda A."/>
            <person name="Oliveira C."/>
            <person name="Osipova E."/>
            <person name="Leigh N.D."/>
            <person name="Simon A."/>
            <person name="Yun M.H."/>
        </authorList>
    </citation>
    <scope>NUCLEOTIDE SEQUENCE</scope>
    <source>
        <strain evidence="2">20211129_DDA</strain>
        <tissue evidence="2">Liver</tissue>
    </source>
</reference>
<comment type="caution">
    <text evidence="2">The sequence shown here is derived from an EMBL/GenBank/DDBJ whole genome shotgun (WGS) entry which is preliminary data.</text>
</comment>
<keyword evidence="3" id="KW-1185">Reference proteome</keyword>
<feature type="signal peptide" evidence="1">
    <location>
        <begin position="1"/>
        <end position="24"/>
    </location>
</feature>
<dbReference type="EMBL" id="JANPWB010000011">
    <property type="protein sequence ID" value="KAJ1131756.1"/>
    <property type="molecule type" value="Genomic_DNA"/>
</dbReference>
<dbReference type="AlphaFoldDB" id="A0AAV7PWY5"/>
<accession>A0AAV7PWY5</accession>
<organism evidence="2 3">
    <name type="scientific">Pleurodeles waltl</name>
    <name type="common">Iberian ribbed newt</name>
    <dbReference type="NCBI Taxonomy" id="8319"/>
    <lineage>
        <taxon>Eukaryota</taxon>
        <taxon>Metazoa</taxon>
        <taxon>Chordata</taxon>
        <taxon>Craniata</taxon>
        <taxon>Vertebrata</taxon>
        <taxon>Euteleostomi</taxon>
        <taxon>Amphibia</taxon>
        <taxon>Batrachia</taxon>
        <taxon>Caudata</taxon>
        <taxon>Salamandroidea</taxon>
        <taxon>Salamandridae</taxon>
        <taxon>Pleurodelinae</taxon>
        <taxon>Pleurodeles</taxon>
    </lineage>
</organism>
<protein>
    <submittedName>
        <fullName evidence="2">Uncharacterized protein</fullName>
    </submittedName>
</protein>
<name>A0AAV7PWY5_PLEWA</name>
<evidence type="ECO:0000256" key="1">
    <source>
        <dbReference type="SAM" id="SignalP"/>
    </source>
</evidence>
<feature type="chain" id="PRO_5043339143" evidence="1">
    <location>
        <begin position="25"/>
        <end position="97"/>
    </location>
</feature>
<proteinExistence type="predicted"/>
<keyword evidence="1" id="KW-0732">Signal</keyword>
<evidence type="ECO:0000313" key="2">
    <source>
        <dbReference type="EMBL" id="KAJ1131756.1"/>
    </source>
</evidence>
<dbReference type="Proteomes" id="UP001066276">
    <property type="component" value="Chromosome 7"/>
</dbReference>
<evidence type="ECO:0000313" key="3">
    <source>
        <dbReference type="Proteomes" id="UP001066276"/>
    </source>
</evidence>